<sequence length="241" mass="26486">MIPIADNIASLRKPIINYFFIGINIALFLWEVKLEVAGELTNFIQHWGIVPAHLSAVMSDALSGDNPAAWFAVLIVSSSLLSAMFLHSSFSQILGNLLFLFVFGKGVENVLGHRRYLIFYLICGLLTGIVQVLAEPTLSVPFIGANGAIASVIGAYLLNFPKAKIDAIIPLIVVFIPIKLPAFFFLFWWFVQQVFYGIGSLKISSAVNPVNIPYWTHGIGLALGVILARLMVKYKPSTAIY</sequence>
<name>A0ABV0JUA0_9CYAN</name>
<feature type="transmembrane region" description="Helical" evidence="7">
    <location>
        <begin position="70"/>
        <end position="103"/>
    </location>
</feature>
<evidence type="ECO:0000256" key="1">
    <source>
        <dbReference type="ARBA" id="ARBA00004141"/>
    </source>
</evidence>
<keyword evidence="9" id="KW-0645">Protease</keyword>
<comment type="subcellular location">
    <subcellularLocation>
        <location evidence="1">Membrane</location>
        <topology evidence="1">Multi-pass membrane protein</topology>
    </subcellularLocation>
</comment>
<keyword evidence="4" id="KW-0378">Hydrolase</keyword>
<dbReference type="Proteomes" id="UP001442494">
    <property type="component" value="Unassembled WGS sequence"/>
</dbReference>
<comment type="caution">
    <text evidence="9">The sequence shown here is derived from an EMBL/GenBank/DDBJ whole genome shotgun (WGS) entry which is preliminary data.</text>
</comment>
<dbReference type="EMBL" id="JAMPKK010000057">
    <property type="protein sequence ID" value="MEP0867044.1"/>
    <property type="molecule type" value="Genomic_DNA"/>
</dbReference>
<gene>
    <name evidence="9" type="ORF">NDI37_21575</name>
</gene>
<dbReference type="SUPFAM" id="SSF144091">
    <property type="entry name" value="Rhomboid-like"/>
    <property type="match status" value="1"/>
</dbReference>
<feature type="transmembrane region" description="Helical" evidence="7">
    <location>
        <begin position="140"/>
        <end position="160"/>
    </location>
</feature>
<dbReference type="InterPro" id="IPR050925">
    <property type="entry name" value="Rhomboid_protease_S54"/>
</dbReference>
<keyword evidence="3 7" id="KW-0812">Transmembrane</keyword>
<evidence type="ECO:0000256" key="5">
    <source>
        <dbReference type="ARBA" id="ARBA00022989"/>
    </source>
</evidence>
<protein>
    <submittedName>
        <fullName evidence="9">Rhomboid family intramembrane serine protease</fullName>
    </submittedName>
</protein>
<feature type="transmembrane region" description="Helical" evidence="7">
    <location>
        <begin position="115"/>
        <end position="134"/>
    </location>
</feature>
<evidence type="ECO:0000313" key="9">
    <source>
        <dbReference type="EMBL" id="MEP0867044.1"/>
    </source>
</evidence>
<evidence type="ECO:0000256" key="2">
    <source>
        <dbReference type="ARBA" id="ARBA00009045"/>
    </source>
</evidence>
<evidence type="ECO:0000256" key="4">
    <source>
        <dbReference type="ARBA" id="ARBA00022801"/>
    </source>
</evidence>
<evidence type="ECO:0000256" key="6">
    <source>
        <dbReference type="ARBA" id="ARBA00023136"/>
    </source>
</evidence>
<feature type="transmembrane region" description="Helical" evidence="7">
    <location>
        <begin position="15"/>
        <end position="32"/>
    </location>
</feature>
<evidence type="ECO:0000313" key="10">
    <source>
        <dbReference type="Proteomes" id="UP001442494"/>
    </source>
</evidence>
<dbReference type="InterPro" id="IPR022764">
    <property type="entry name" value="Peptidase_S54_rhomboid_dom"/>
</dbReference>
<dbReference type="RefSeq" id="WP_190424596.1">
    <property type="nucleotide sequence ID" value="NZ_JAMPKK010000057.1"/>
</dbReference>
<dbReference type="GO" id="GO:0008233">
    <property type="term" value="F:peptidase activity"/>
    <property type="evidence" value="ECO:0007669"/>
    <property type="project" value="UniProtKB-KW"/>
</dbReference>
<evidence type="ECO:0000256" key="7">
    <source>
        <dbReference type="SAM" id="Phobius"/>
    </source>
</evidence>
<dbReference type="PANTHER" id="PTHR43731">
    <property type="entry name" value="RHOMBOID PROTEASE"/>
    <property type="match status" value="1"/>
</dbReference>
<organism evidence="9 10">
    <name type="scientific">Funiculus sociatus GB2-A5</name>
    <dbReference type="NCBI Taxonomy" id="2933946"/>
    <lineage>
        <taxon>Bacteria</taxon>
        <taxon>Bacillati</taxon>
        <taxon>Cyanobacteriota</taxon>
        <taxon>Cyanophyceae</taxon>
        <taxon>Coleofasciculales</taxon>
        <taxon>Coleofasciculaceae</taxon>
        <taxon>Funiculus</taxon>
    </lineage>
</organism>
<evidence type="ECO:0000256" key="3">
    <source>
        <dbReference type="ARBA" id="ARBA00022692"/>
    </source>
</evidence>
<comment type="similarity">
    <text evidence="2">Belongs to the peptidase S54 family.</text>
</comment>
<keyword evidence="5 7" id="KW-1133">Transmembrane helix</keyword>
<feature type="domain" description="Peptidase S54 rhomboid" evidence="8">
    <location>
        <begin position="79"/>
        <end position="233"/>
    </location>
</feature>
<dbReference type="PANTHER" id="PTHR43731:SF14">
    <property type="entry name" value="PRESENILIN-ASSOCIATED RHOMBOID-LIKE PROTEIN, MITOCHONDRIAL"/>
    <property type="match status" value="1"/>
</dbReference>
<dbReference type="Gene3D" id="1.20.1540.10">
    <property type="entry name" value="Rhomboid-like"/>
    <property type="match status" value="1"/>
</dbReference>
<feature type="transmembrane region" description="Helical" evidence="7">
    <location>
        <begin position="167"/>
        <end position="191"/>
    </location>
</feature>
<proteinExistence type="inferred from homology"/>
<feature type="transmembrane region" description="Helical" evidence="7">
    <location>
        <begin position="211"/>
        <end position="232"/>
    </location>
</feature>
<dbReference type="Pfam" id="PF01694">
    <property type="entry name" value="Rhomboid"/>
    <property type="match status" value="1"/>
</dbReference>
<evidence type="ECO:0000259" key="8">
    <source>
        <dbReference type="Pfam" id="PF01694"/>
    </source>
</evidence>
<keyword evidence="10" id="KW-1185">Reference proteome</keyword>
<dbReference type="InterPro" id="IPR035952">
    <property type="entry name" value="Rhomboid-like_sf"/>
</dbReference>
<keyword evidence="6 7" id="KW-0472">Membrane</keyword>
<reference evidence="9 10" key="1">
    <citation type="submission" date="2022-04" db="EMBL/GenBank/DDBJ databases">
        <title>Positive selection, recombination, and allopatry shape intraspecific diversity of widespread and dominant cyanobacteria.</title>
        <authorList>
            <person name="Wei J."/>
            <person name="Shu W."/>
            <person name="Hu C."/>
        </authorList>
    </citation>
    <scope>NUCLEOTIDE SEQUENCE [LARGE SCALE GENOMIC DNA]</scope>
    <source>
        <strain evidence="9 10">GB2-A5</strain>
    </source>
</reference>
<accession>A0ABV0JUA0</accession>
<dbReference type="GO" id="GO:0006508">
    <property type="term" value="P:proteolysis"/>
    <property type="evidence" value="ECO:0007669"/>
    <property type="project" value="UniProtKB-KW"/>
</dbReference>